<evidence type="ECO:0000256" key="1">
    <source>
        <dbReference type="SAM" id="SignalP"/>
    </source>
</evidence>
<keyword evidence="3" id="KW-1185">Reference proteome</keyword>
<dbReference type="EMBL" id="CP126210">
    <property type="protein sequence ID" value="WIA12392.1"/>
    <property type="molecule type" value="Genomic_DNA"/>
</dbReference>
<proteinExistence type="predicted"/>
<accession>A0ABY8TVP6</accession>
<reference evidence="2 3" key="1">
    <citation type="submission" date="2023-05" db="EMBL/GenBank/DDBJ databases">
        <title>A 100% complete, gapless, phased diploid assembly of the Scenedesmus obliquus UTEX 3031 genome.</title>
        <authorList>
            <person name="Biondi T.C."/>
            <person name="Hanschen E.R."/>
            <person name="Kwon T."/>
            <person name="Eng W."/>
            <person name="Kruse C.P.S."/>
            <person name="Koehler S.I."/>
            <person name="Kunde Y."/>
            <person name="Gleasner C.D."/>
            <person name="You Mak K.T."/>
            <person name="Polle J."/>
            <person name="Hovde B.T."/>
            <person name="Starkenburg S.R."/>
        </authorList>
    </citation>
    <scope>NUCLEOTIDE SEQUENCE [LARGE SCALE GENOMIC DNA]</scope>
    <source>
        <strain evidence="2 3">DOE0152z</strain>
    </source>
</reference>
<dbReference type="Proteomes" id="UP001244341">
    <property type="component" value="Chromosome 3b"/>
</dbReference>
<evidence type="ECO:0000313" key="2">
    <source>
        <dbReference type="EMBL" id="WIA12392.1"/>
    </source>
</evidence>
<evidence type="ECO:0000313" key="3">
    <source>
        <dbReference type="Proteomes" id="UP001244341"/>
    </source>
</evidence>
<feature type="signal peptide" evidence="1">
    <location>
        <begin position="1"/>
        <end position="21"/>
    </location>
</feature>
<evidence type="ECO:0008006" key="4">
    <source>
        <dbReference type="Google" id="ProtNLM"/>
    </source>
</evidence>
<organism evidence="2 3">
    <name type="scientific">Tetradesmus obliquus</name>
    <name type="common">Green alga</name>
    <name type="synonym">Acutodesmus obliquus</name>
    <dbReference type="NCBI Taxonomy" id="3088"/>
    <lineage>
        <taxon>Eukaryota</taxon>
        <taxon>Viridiplantae</taxon>
        <taxon>Chlorophyta</taxon>
        <taxon>core chlorophytes</taxon>
        <taxon>Chlorophyceae</taxon>
        <taxon>CS clade</taxon>
        <taxon>Sphaeropleales</taxon>
        <taxon>Scenedesmaceae</taxon>
        <taxon>Tetradesmus</taxon>
    </lineage>
</organism>
<protein>
    <recommendedName>
        <fullName evidence="4">4Fe-4S ferredoxin-type domain-containing protein</fullName>
    </recommendedName>
</protein>
<sequence length="319" mass="33445">MNYALVKVLVACLLGGALVAAQVTIAVDSGCSNTKPDVCGSLLTGASNCVDKGTDENNCGTCGNVCGGSQVCVQGSCVCPDNWPNSCTYTNPTSIGSSSITVCHNFTHRQSCSNSKCACPSSKPTVCPWGPISITGAQPTICVNTQTSENHCGACWNRCGYDEKCIDGRCSKSCGRDATLCTMSSTASSPAVSLCAKTSSDEYHCGGCFNICPRSQRCRSGKCVCTDGKAEVLVGPNKVVRCVDTRTSNLACGASRDVCPSNLSCRDGKCKCPRDRPEECPTKEGQVLCFNFKTDKSACGGCFNQCPASQKCRDRKCVD</sequence>
<name>A0ABY8TVP6_TETOB</name>
<feature type="chain" id="PRO_5046644670" description="4Fe-4S ferredoxin-type domain-containing protein" evidence="1">
    <location>
        <begin position="22"/>
        <end position="319"/>
    </location>
</feature>
<keyword evidence="1" id="KW-0732">Signal</keyword>
<gene>
    <name evidence="2" type="ORF">OEZ85_012438</name>
</gene>